<organism evidence="3 4">
    <name type="scientific">Pedobacter jeongneungensis</name>
    <dbReference type="NCBI Taxonomy" id="947309"/>
    <lineage>
        <taxon>Bacteria</taxon>
        <taxon>Pseudomonadati</taxon>
        <taxon>Bacteroidota</taxon>
        <taxon>Sphingobacteriia</taxon>
        <taxon>Sphingobacteriales</taxon>
        <taxon>Sphingobacteriaceae</taxon>
        <taxon>Pedobacter</taxon>
    </lineage>
</organism>
<dbReference type="RefSeq" id="WP_344854059.1">
    <property type="nucleotide sequence ID" value="NZ_BAABBY010000023.1"/>
</dbReference>
<accession>A0ABP8BRA9</accession>
<feature type="domain" description="Diiron non-heme beta-hydroxylase N-terminal" evidence="2">
    <location>
        <begin position="32"/>
        <end position="260"/>
    </location>
</feature>
<dbReference type="InterPro" id="IPR050114">
    <property type="entry name" value="UPF0173_UPF0282_UlaG_hydrolase"/>
</dbReference>
<proteinExistence type="predicted"/>
<dbReference type="SUPFAM" id="SSF56281">
    <property type="entry name" value="Metallo-hydrolase/oxidoreductase"/>
    <property type="match status" value="1"/>
</dbReference>
<dbReference type="Proteomes" id="UP001501772">
    <property type="component" value="Unassembled WGS sequence"/>
</dbReference>
<dbReference type="Gene3D" id="3.60.15.10">
    <property type="entry name" value="Ribonuclease Z/Hydroxyacylglutathione hydrolase-like"/>
    <property type="match status" value="1"/>
</dbReference>
<keyword evidence="4" id="KW-1185">Reference proteome</keyword>
<protein>
    <submittedName>
        <fullName evidence="3">MBL fold metallo-hydrolase</fullName>
    </submittedName>
</protein>
<dbReference type="InterPro" id="IPR001279">
    <property type="entry name" value="Metallo-B-lactamas"/>
</dbReference>
<gene>
    <name evidence="3" type="ORF">GCM10022289_48720</name>
</gene>
<evidence type="ECO:0000259" key="2">
    <source>
        <dbReference type="Pfam" id="PF18456"/>
    </source>
</evidence>
<dbReference type="InterPro" id="IPR036866">
    <property type="entry name" value="RibonucZ/Hydroxyglut_hydro"/>
</dbReference>
<dbReference type="PANTHER" id="PTHR43546">
    <property type="entry name" value="UPF0173 METAL-DEPENDENT HYDROLASE MJ1163-RELATED"/>
    <property type="match status" value="1"/>
</dbReference>
<evidence type="ECO:0000313" key="4">
    <source>
        <dbReference type="Proteomes" id="UP001501772"/>
    </source>
</evidence>
<feature type="domain" description="Metallo-beta-lactamase" evidence="1">
    <location>
        <begin position="293"/>
        <end position="449"/>
    </location>
</feature>
<evidence type="ECO:0000313" key="3">
    <source>
        <dbReference type="EMBL" id="GAA4214773.1"/>
    </source>
</evidence>
<dbReference type="PROSITE" id="PS00018">
    <property type="entry name" value="EF_HAND_1"/>
    <property type="match status" value="1"/>
</dbReference>
<comment type="caution">
    <text evidence="3">The sequence shown here is derived from an EMBL/GenBank/DDBJ whole genome shotgun (WGS) entry which is preliminary data.</text>
</comment>
<dbReference type="EMBL" id="BAABBY010000023">
    <property type="protein sequence ID" value="GAA4214773.1"/>
    <property type="molecule type" value="Genomic_DNA"/>
</dbReference>
<dbReference type="InterPro" id="IPR041141">
    <property type="entry name" value="CmlA_N"/>
</dbReference>
<name>A0ABP8BRA9_9SPHI</name>
<sequence>MLIVVPALSQIFYNQLFEKDLVKTMEKTRWFLKPNVIIEPLIERWYAWSHLISPATAAMNVVGRHIKIMKSYIQSSEIHEQAVLNPKMKGGPFMDYKNSRVADVKNLLDQTMIRQSDLIQLSEAILELDNMLKNNAKGYSLEGLYEKVPNLLKGYVELSYDLNNNASYRLYESLLYSSNFYKKGSQSIALWLTKNDERPFCLSTARLDERDVLQINIPFDHSGIDAISRMKREGGEIGDIANMLGIKENEIEIFESFFTQSEHPKYQKYEGSKVRMRYFGHACILIETKDVSILVDPLISYYGYESNVVHFSDIDIPDVIDYILITHNHQDHVLFETLLPLRHKTKNIIVPSTTSGALQDPNLKLVFQNIGFDNVFEINEMEKMQFENCSITGIPFTGEHSDLNVKAKTCFKIAINDFSFLFVADSRVVEPKLYERIHSVIGDIDVIFLGMECDGAPLSWLYGPLLSENLARDKDQSRRLSGSDFEKGMSLVDIFNPSEVYVYAMGQEPWLEFISSIKYTDESNPIVQSNKLVDECNKRGITSERLFGEKELFYNR</sequence>
<dbReference type="PANTHER" id="PTHR43546:SF3">
    <property type="entry name" value="UPF0173 METAL-DEPENDENT HYDROLASE MJ1163"/>
    <property type="match status" value="1"/>
</dbReference>
<dbReference type="InterPro" id="IPR018247">
    <property type="entry name" value="EF_Hand_1_Ca_BS"/>
</dbReference>
<evidence type="ECO:0000259" key="1">
    <source>
        <dbReference type="Pfam" id="PF12706"/>
    </source>
</evidence>
<dbReference type="Pfam" id="PF12706">
    <property type="entry name" value="Lactamase_B_2"/>
    <property type="match status" value="1"/>
</dbReference>
<dbReference type="Pfam" id="PF18456">
    <property type="entry name" value="CmlA_N"/>
    <property type="match status" value="1"/>
</dbReference>
<reference evidence="4" key="1">
    <citation type="journal article" date="2019" name="Int. J. Syst. Evol. Microbiol.">
        <title>The Global Catalogue of Microorganisms (GCM) 10K type strain sequencing project: providing services to taxonomists for standard genome sequencing and annotation.</title>
        <authorList>
            <consortium name="The Broad Institute Genomics Platform"/>
            <consortium name="The Broad Institute Genome Sequencing Center for Infectious Disease"/>
            <person name="Wu L."/>
            <person name="Ma J."/>
        </authorList>
    </citation>
    <scope>NUCLEOTIDE SEQUENCE [LARGE SCALE GENOMIC DNA]</scope>
    <source>
        <strain evidence="4">JCM 17626</strain>
    </source>
</reference>